<organism evidence="2 3">
    <name type="scientific">Paragonimus westermani</name>
    <dbReference type="NCBI Taxonomy" id="34504"/>
    <lineage>
        <taxon>Eukaryota</taxon>
        <taxon>Metazoa</taxon>
        <taxon>Spiralia</taxon>
        <taxon>Lophotrochozoa</taxon>
        <taxon>Platyhelminthes</taxon>
        <taxon>Trematoda</taxon>
        <taxon>Digenea</taxon>
        <taxon>Plagiorchiida</taxon>
        <taxon>Troglotremata</taxon>
        <taxon>Troglotrematidae</taxon>
        <taxon>Paragonimus</taxon>
    </lineage>
</organism>
<comment type="caution">
    <text evidence="2">The sequence shown here is derived from an EMBL/GenBank/DDBJ whole genome shotgun (WGS) entry which is preliminary data.</text>
</comment>
<name>A0A5J4NB59_9TREM</name>
<dbReference type="Proteomes" id="UP000324629">
    <property type="component" value="Unassembled WGS sequence"/>
</dbReference>
<evidence type="ECO:0000256" key="1">
    <source>
        <dbReference type="SAM" id="Phobius"/>
    </source>
</evidence>
<gene>
    <name evidence="2" type="ORF">DEA37_0000116</name>
</gene>
<dbReference type="EMBL" id="QNGE01004445">
    <property type="protein sequence ID" value="KAA3672891.1"/>
    <property type="molecule type" value="Genomic_DNA"/>
</dbReference>
<keyword evidence="1" id="KW-1133">Transmembrane helix</keyword>
<evidence type="ECO:0000313" key="3">
    <source>
        <dbReference type="Proteomes" id="UP000324629"/>
    </source>
</evidence>
<accession>A0A5J4NB59</accession>
<dbReference type="AlphaFoldDB" id="A0A5J4NB59"/>
<evidence type="ECO:0000313" key="2">
    <source>
        <dbReference type="EMBL" id="KAA3672891.1"/>
    </source>
</evidence>
<sequence>MLSQPCHKLGTRYAFVARRKSEAMLVSLDDDLLRPPGTQLVVAEEVLEVREKVSNKAIFNDQHAGYHATSALALITHHSGPQQPRFPLTRRGHFNPVCVFEASCQGALHLPFLVRWADLVERWLVRAFVLPAVYLLCPLVVFYDHVQIFLRMLG</sequence>
<feature type="transmembrane region" description="Helical" evidence="1">
    <location>
        <begin position="123"/>
        <end position="143"/>
    </location>
</feature>
<keyword evidence="1" id="KW-0812">Transmembrane</keyword>
<reference evidence="2 3" key="1">
    <citation type="journal article" date="2019" name="Gigascience">
        <title>Whole-genome sequence of the oriental lung fluke Paragonimus westermani.</title>
        <authorList>
            <person name="Oey H."/>
            <person name="Zakrzewski M."/>
            <person name="Narain K."/>
            <person name="Devi K.R."/>
            <person name="Agatsuma T."/>
            <person name="Nawaratna S."/>
            <person name="Gobert G.N."/>
            <person name="Jones M.K."/>
            <person name="Ragan M.A."/>
            <person name="McManus D.P."/>
            <person name="Krause L."/>
        </authorList>
    </citation>
    <scope>NUCLEOTIDE SEQUENCE [LARGE SCALE GENOMIC DNA]</scope>
    <source>
        <strain evidence="2 3">IND2009</strain>
    </source>
</reference>
<proteinExistence type="predicted"/>
<keyword evidence="3" id="KW-1185">Reference proteome</keyword>
<keyword evidence="1" id="KW-0472">Membrane</keyword>
<protein>
    <submittedName>
        <fullName evidence="2">Uncharacterized protein</fullName>
    </submittedName>
</protein>